<evidence type="ECO:0000256" key="1">
    <source>
        <dbReference type="SAM" id="MobiDB-lite"/>
    </source>
</evidence>
<accession>A0A3M8TJ70</accession>
<organism evidence="2 3">
    <name type="scientific">Pseudomonas putida</name>
    <name type="common">Arthrobacter siderocapsulatus</name>
    <dbReference type="NCBI Taxonomy" id="303"/>
    <lineage>
        <taxon>Bacteria</taxon>
        <taxon>Pseudomonadati</taxon>
        <taxon>Pseudomonadota</taxon>
        <taxon>Gammaproteobacteria</taxon>
        <taxon>Pseudomonadales</taxon>
        <taxon>Pseudomonadaceae</taxon>
        <taxon>Pseudomonas</taxon>
    </lineage>
</organism>
<dbReference type="Proteomes" id="UP000278162">
    <property type="component" value="Unassembled WGS sequence"/>
</dbReference>
<evidence type="ECO:0000313" key="3">
    <source>
        <dbReference type="Proteomes" id="UP000278162"/>
    </source>
</evidence>
<protein>
    <submittedName>
        <fullName evidence="2">Uncharacterized protein</fullName>
    </submittedName>
</protein>
<feature type="compositionally biased region" description="Polar residues" evidence="1">
    <location>
        <begin position="15"/>
        <end position="25"/>
    </location>
</feature>
<reference evidence="2 3" key="1">
    <citation type="submission" date="2018-10" db="EMBL/GenBank/DDBJ databases">
        <title>An outbreak of IMP-63 producing strain in France.</title>
        <authorList>
            <person name="Bour M."/>
            <person name="Liapis E."/>
            <person name="Plesiat P."/>
        </authorList>
    </citation>
    <scope>NUCLEOTIDE SEQUENCE [LARGE SCALE GENOMIC DNA]</scope>
    <source>
        <strain evidence="2 3">12917</strain>
    </source>
</reference>
<comment type="caution">
    <text evidence="2">The sequence shown here is derived from an EMBL/GenBank/DDBJ whole genome shotgun (WGS) entry which is preliminary data.</text>
</comment>
<dbReference type="EMBL" id="RJAI01000003">
    <property type="protein sequence ID" value="RNF93398.1"/>
    <property type="molecule type" value="Genomic_DNA"/>
</dbReference>
<dbReference type="AlphaFoldDB" id="A0A3M8TJ70"/>
<gene>
    <name evidence="2" type="ORF">EFK07_01520</name>
</gene>
<name>A0A3M8TJ70_PSEPU</name>
<evidence type="ECO:0000313" key="2">
    <source>
        <dbReference type="EMBL" id="RNF93398.1"/>
    </source>
</evidence>
<sequence>MQAAQTLVGAGSPAKQATPTSSPVSQVAPLAAVILATTDGRHYYTRRRAAKRAGSTGCIQS</sequence>
<proteinExistence type="predicted"/>
<feature type="region of interest" description="Disordered" evidence="1">
    <location>
        <begin position="1"/>
        <end position="25"/>
    </location>
</feature>